<evidence type="ECO:0000259" key="1">
    <source>
        <dbReference type="PROSITE" id="PS51186"/>
    </source>
</evidence>
<dbReference type="Pfam" id="PF00583">
    <property type="entry name" value="Acetyltransf_1"/>
    <property type="match status" value="1"/>
</dbReference>
<protein>
    <recommendedName>
        <fullName evidence="1">N-acetyltransferase domain-containing protein</fullName>
    </recommendedName>
</protein>
<feature type="domain" description="N-acetyltransferase" evidence="1">
    <location>
        <begin position="35"/>
        <end position="203"/>
    </location>
</feature>
<dbReference type="CDD" id="cd04301">
    <property type="entry name" value="NAT_SF"/>
    <property type="match status" value="1"/>
</dbReference>
<reference evidence="2" key="1">
    <citation type="submission" date="2018-05" db="EMBL/GenBank/DDBJ databases">
        <authorList>
            <person name="Lanie J.A."/>
            <person name="Ng W.-L."/>
            <person name="Kazmierczak K.M."/>
            <person name="Andrzejewski T.M."/>
            <person name="Davidsen T.M."/>
            <person name="Wayne K.J."/>
            <person name="Tettelin H."/>
            <person name="Glass J.I."/>
            <person name="Rusch D."/>
            <person name="Podicherti R."/>
            <person name="Tsui H.-C.T."/>
            <person name="Winkler M.E."/>
        </authorList>
    </citation>
    <scope>NUCLEOTIDE SEQUENCE</scope>
</reference>
<sequence>MADPADKTGEQLTLEIAEKTRSRIIASSSLNFQIELMEHVGEEDIPQMILISEHLVEEFTEDVRLTKTSIRKYFNYPHTLPFVARQSGEIIGYIIGVPLEYFSNDPSFQCDRNLGEKNTLYTYAFVVFQKYKGSGFAKTLKRVYLSWAKKKGFKYVSGHVREGVSQRFTGSVQILQRFDNWHGTSKRFEYYRRPLVPHNQPETPEQNPPLVAKI</sequence>
<dbReference type="InterPro" id="IPR016181">
    <property type="entry name" value="Acyl_CoA_acyltransferase"/>
</dbReference>
<gene>
    <name evidence="2" type="ORF">METZ01_LOCUS128337</name>
</gene>
<accession>A0A381YG32</accession>
<proteinExistence type="predicted"/>
<dbReference type="PROSITE" id="PS51186">
    <property type="entry name" value="GNAT"/>
    <property type="match status" value="1"/>
</dbReference>
<organism evidence="2">
    <name type="scientific">marine metagenome</name>
    <dbReference type="NCBI Taxonomy" id="408172"/>
    <lineage>
        <taxon>unclassified sequences</taxon>
        <taxon>metagenomes</taxon>
        <taxon>ecological metagenomes</taxon>
    </lineage>
</organism>
<dbReference type="Gene3D" id="3.40.630.30">
    <property type="match status" value="1"/>
</dbReference>
<dbReference type="InterPro" id="IPR000182">
    <property type="entry name" value="GNAT_dom"/>
</dbReference>
<evidence type="ECO:0000313" key="2">
    <source>
        <dbReference type="EMBL" id="SVA75483.1"/>
    </source>
</evidence>
<dbReference type="EMBL" id="UINC01018058">
    <property type="protein sequence ID" value="SVA75483.1"/>
    <property type="molecule type" value="Genomic_DNA"/>
</dbReference>
<dbReference type="GO" id="GO:0016747">
    <property type="term" value="F:acyltransferase activity, transferring groups other than amino-acyl groups"/>
    <property type="evidence" value="ECO:0007669"/>
    <property type="project" value="InterPro"/>
</dbReference>
<dbReference type="SUPFAM" id="SSF55729">
    <property type="entry name" value="Acyl-CoA N-acyltransferases (Nat)"/>
    <property type="match status" value="1"/>
</dbReference>
<dbReference type="AlphaFoldDB" id="A0A381YG32"/>
<name>A0A381YG32_9ZZZZ</name>